<sequence>MKIVRFKTESLTSYGVLEKERIRLLAGEPYASIQLTGDECSVADVTFLAPCEPSKIVAVGINYTSHAKELDFQIPPVPLIFLKPPSAVIGPEENIVLPQMSQQVDYEGELAVIIGRETKDISEENALDAVFGYSCINDVTARDLQKKDVQFTRSKSFDTFAPMGPCVETELDPCQVDVKSYVNGEMRQNANTSAMIRSVPELISFISKIMTLFPGDVIATGTPAGVGPLQAGDSVSVEINAIGILSNGVISAE</sequence>
<evidence type="ECO:0000313" key="5">
    <source>
        <dbReference type="EMBL" id="MBC8318056.1"/>
    </source>
</evidence>
<comment type="similarity">
    <text evidence="1">Belongs to the FAH family.</text>
</comment>
<dbReference type="Pfam" id="PF01557">
    <property type="entry name" value="FAA_hydrolase"/>
    <property type="match status" value="1"/>
</dbReference>
<dbReference type="Gene3D" id="2.30.30.370">
    <property type="entry name" value="FAH"/>
    <property type="match status" value="1"/>
</dbReference>
<dbReference type="Proteomes" id="UP000614424">
    <property type="component" value="Unassembled WGS sequence"/>
</dbReference>
<evidence type="ECO:0000256" key="1">
    <source>
        <dbReference type="ARBA" id="ARBA00010211"/>
    </source>
</evidence>
<evidence type="ECO:0000256" key="2">
    <source>
        <dbReference type="ARBA" id="ARBA00022723"/>
    </source>
</evidence>
<feature type="domain" description="Fumarylacetoacetase-like C-terminal" evidence="3">
    <location>
        <begin position="55"/>
        <end position="249"/>
    </location>
</feature>
<dbReference type="PANTHER" id="PTHR11820:SF7">
    <property type="entry name" value="ACYLPYRUVASE FAHD1, MITOCHONDRIAL"/>
    <property type="match status" value="1"/>
</dbReference>
<keyword evidence="2" id="KW-0479">Metal-binding</keyword>
<dbReference type="InterPro" id="IPR011234">
    <property type="entry name" value="Fumarylacetoacetase-like_C"/>
</dbReference>
<dbReference type="FunFam" id="3.90.850.10:FF:000002">
    <property type="entry name" value="2-hydroxyhepta-2,4-diene-1,7-dioate isomerase"/>
    <property type="match status" value="1"/>
</dbReference>
<name>A0A8J6NC58_9BACT</name>
<dbReference type="InterPro" id="IPR018833">
    <property type="entry name" value="Rv2993c-like_N"/>
</dbReference>
<dbReference type="GO" id="GO:0046872">
    <property type="term" value="F:metal ion binding"/>
    <property type="evidence" value="ECO:0007669"/>
    <property type="project" value="UniProtKB-KW"/>
</dbReference>
<reference evidence="5 6" key="1">
    <citation type="submission" date="2020-08" db="EMBL/GenBank/DDBJ databases">
        <title>Bridging the membrane lipid divide: bacteria of the FCB group superphylum have the potential to synthesize archaeal ether lipids.</title>
        <authorList>
            <person name="Villanueva L."/>
            <person name="Von Meijenfeldt F.A.B."/>
            <person name="Westbye A.B."/>
            <person name="Yadav S."/>
            <person name="Hopmans E.C."/>
            <person name="Dutilh B.E."/>
            <person name="Sinninghe Damste J.S."/>
        </authorList>
    </citation>
    <scope>NUCLEOTIDE SEQUENCE [LARGE SCALE GENOMIC DNA]</scope>
    <source>
        <strain evidence="5">NIOZ-UU47</strain>
    </source>
</reference>
<feature type="domain" description="Rv2993c-like N-terminal" evidence="4">
    <location>
        <begin position="1"/>
        <end position="50"/>
    </location>
</feature>
<dbReference type="AlphaFoldDB" id="A0A8J6NC58"/>
<evidence type="ECO:0000259" key="3">
    <source>
        <dbReference type="Pfam" id="PF01557"/>
    </source>
</evidence>
<organism evidence="5 6">
    <name type="scientific">Candidatus Desulfobia pelagia</name>
    <dbReference type="NCBI Taxonomy" id="2841692"/>
    <lineage>
        <taxon>Bacteria</taxon>
        <taxon>Pseudomonadati</taxon>
        <taxon>Thermodesulfobacteriota</taxon>
        <taxon>Desulfobulbia</taxon>
        <taxon>Desulfobulbales</taxon>
        <taxon>Desulfobulbaceae</taxon>
        <taxon>Candidatus Desulfobia</taxon>
    </lineage>
</organism>
<dbReference type="Gene3D" id="3.90.850.10">
    <property type="entry name" value="Fumarylacetoacetase-like, C-terminal domain"/>
    <property type="match status" value="1"/>
</dbReference>
<dbReference type="SUPFAM" id="SSF56529">
    <property type="entry name" value="FAH"/>
    <property type="match status" value="1"/>
</dbReference>
<dbReference type="GO" id="GO:0019752">
    <property type="term" value="P:carboxylic acid metabolic process"/>
    <property type="evidence" value="ECO:0007669"/>
    <property type="project" value="UniProtKB-ARBA"/>
</dbReference>
<accession>A0A8J6NC58</accession>
<dbReference type="PANTHER" id="PTHR11820">
    <property type="entry name" value="ACYLPYRUVASE"/>
    <property type="match status" value="1"/>
</dbReference>
<gene>
    <name evidence="5" type="ORF">H8E41_09125</name>
</gene>
<evidence type="ECO:0000259" key="4">
    <source>
        <dbReference type="Pfam" id="PF10370"/>
    </source>
</evidence>
<protein>
    <submittedName>
        <fullName evidence="5">Fumarylacetoacetate hydrolase family protein</fullName>
    </submittedName>
</protein>
<dbReference type="Pfam" id="PF10370">
    <property type="entry name" value="Rv2993c-like_N"/>
    <property type="match status" value="1"/>
</dbReference>
<evidence type="ECO:0000313" key="6">
    <source>
        <dbReference type="Proteomes" id="UP000614424"/>
    </source>
</evidence>
<dbReference type="GO" id="GO:0018773">
    <property type="term" value="F:acetylpyruvate hydrolase activity"/>
    <property type="evidence" value="ECO:0007669"/>
    <property type="project" value="TreeGrafter"/>
</dbReference>
<keyword evidence="5" id="KW-0378">Hydrolase</keyword>
<comment type="caution">
    <text evidence="5">The sequence shown here is derived from an EMBL/GenBank/DDBJ whole genome shotgun (WGS) entry which is preliminary data.</text>
</comment>
<dbReference type="EMBL" id="JACNJZ010000126">
    <property type="protein sequence ID" value="MBC8318056.1"/>
    <property type="molecule type" value="Genomic_DNA"/>
</dbReference>
<dbReference type="GO" id="GO:0016853">
    <property type="term" value="F:isomerase activity"/>
    <property type="evidence" value="ECO:0007669"/>
    <property type="project" value="UniProtKB-ARBA"/>
</dbReference>
<proteinExistence type="inferred from homology"/>
<dbReference type="InterPro" id="IPR036663">
    <property type="entry name" value="Fumarylacetoacetase_C_sf"/>
</dbReference>